<evidence type="ECO:0000313" key="2">
    <source>
        <dbReference type="EMBL" id="GAH83068.1"/>
    </source>
</evidence>
<feature type="non-terminal residue" evidence="2">
    <location>
        <position position="1"/>
    </location>
</feature>
<feature type="compositionally biased region" description="Acidic residues" evidence="1">
    <location>
        <begin position="164"/>
        <end position="177"/>
    </location>
</feature>
<name>X1KLZ6_9ZZZZ</name>
<dbReference type="EMBL" id="BARU01042273">
    <property type="protein sequence ID" value="GAH83068.1"/>
    <property type="molecule type" value="Genomic_DNA"/>
</dbReference>
<evidence type="ECO:0000256" key="1">
    <source>
        <dbReference type="SAM" id="MobiDB-lite"/>
    </source>
</evidence>
<accession>X1KLZ6</accession>
<gene>
    <name evidence="2" type="ORF">S03H2_64988</name>
</gene>
<proteinExistence type="predicted"/>
<dbReference type="AlphaFoldDB" id="X1KLZ6"/>
<protein>
    <submittedName>
        <fullName evidence="2">Uncharacterized protein</fullName>
    </submittedName>
</protein>
<feature type="compositionally biased region" description="Basic and acidic residues" evidence="1">
    <location>
        <begin position="131"/>
        <end position="154"/>
    </location>
</feature>
<comment type="caution">
    <text evidence="2">The sequence shown here is derived from an EMBL/GenBank/DDBJ whole genome shotgun (WGS) entry which is preliminary data.</text>
</comment>
<sequence>GVIGYSRLEIDLNKLRNAIKKKFALLDVRIFTKELFSKIDQLQVGLDEMTIDEIEKEVIFSIIEEHSQFNPIKNEVVALMDDIKAQLTQRKPNYSELKEQMTEWCIANIDGFKRPSKIEAHIVEAEEEKEEALQRRIKEEQKESESMKGGRSDTESGFNPFDDFNLDLDDYIDDGKEEEEKNK</sequence>
<organism evidence="2">
    <name type="scientific">marine sediment metagenome</name>
    <dbReference type="NCBI Taxonomy" id="412755"/>
    <lineage>
        <taxon>unclassified sequences</taxon>
        <taxon>metagenomes</taxon>
        <taxon>ecological metagenomes</taxon>
    </lineage>
</organism>
<reference evidence="2" key="1">
    <citation type="journal article" date="2014" name="Front. Microbiol.">
        <title>High frequency of phylogenetically diverse reductive dehalogenase-homologous genes in deep subseafloor sedimentary metagenomes.</title>
        <authorList>
            <person name="Kawai M."/>
            <person name="Futagami T."/>
            <person name="Toyoda A."/>
            <person name="Takaki Y."/>
            <person name="Nishi S."/>
            <person name="Hori S."/>
            <person name="Arai W."/>
            <person name="Tsubouchi T."/>
            <person name="Morono Y."/>
            <person name="Uchiyama I."/>
            <person name="Ito T."/>
            <person name="Fujiyama A."/>
            <person name="Inagaki F."/>
            <person name="Takami H."/>
        </authorList>
    </citation>
    <scope>NUCLEOTIDE SEQUENCE</scope>
    <source>
        <strain evidence="2">Expedition CK06-06</strain>
    </source>
</reference>
<feature type="region of interest" description="Disordered" evidence="1">
    <location>
        <begin position="129"/>
        <end position="183"/>
    </location>
</feature>